<dbReference type="AlphaFoldDB" id="A0A3Q9GHU7"/>
<evidence type="ECO:0000313" key="2">
    <source>
        <dbReference type="Proteomes" id="UP000275951"/>
    </source>
</evidence>
<evidence type="ECO:0008006" key="3">
    <source>
        <dbReference type="Google" id="ProtNLM"/>
    </source>
</evidence>
<accession>A0A3Q9GHU7</accession>
<evidence type="ECO:0000313" key="1">
    <source>
        <dbReference type="EMBL" id="AZR06923.1"/>
    </source>
</evidence>
<gene>
    <name evidence="1" type="ORF">EBQ10_06185</name>
</gene>
<name>A0A3Q9GHU7_9ACTO</name>
<protein>
    <recommendedName>
        <fullName evidence="3">Toxin HicA</fullName>
    </recommendedName>
</protein>
<proteinExistence type="predicted"/>
<sequence>MKRRDLIKQLERIARSKGLPLTEGGNHTKATIGQWSEPIPRHREIHDLFARAILRRARS</sequence>
<organism evidence="1 2">
    <name type="scientific">Trueperella pyogenes</name>
    <dbReference type="NCBI Taxonomy" id="1661"/>
    <lineage>
        <taxon>Bacteria</taxon>
        <taxon>Bacillati</taxon>
        <taxon>Actinomycetota</taxon>
        <taxon>Actinomycetes</taxon>
        <taxon>Actinomycetales</taxon>
        <taxon>Actinomycetaceae</taxon>
        <taxon>Trueperella</taxon>
    </lineage>
</organism>
<dbReference type="Proteomes" id="UP000275951">
    <property type="component" value="Chromosome"/>
</dbReference>
<dbReference type="EMBL" id="CP033905">
    <property type="protein sequence ID" value="AZR06923.1"/>
    <property type="molecule type" value="Genomic_DNA"/>
</dbReference>
<reference evidence="1 2" key="1">
    <citation type="submission" date="2018-11" db="EMBL/GenBank/DDBJ databases">
        <title>Multidrug-resistant genes are associated with an 42-kb island TGI1 carrying a complex class 1 integron in a Trueperella pyogenes.</title>
        <authorList>
            <person name="Dong W."/>
        </authorList>
    </citation>
    <scope>NUCLEOTIDE SEQUENCE [LARGE SCALE GENOMIC DNA]</scope>
    <source>
        <strain evidence="1 2">TP4</strain>
    </source>
</reference>